<reference evidence="1" key="1">
    <citation type="submission" date="2015-07" db="EMBL/GenBank/DDBJ databases">
        <title>MeaNS - Measles Nucleotide Surveillance Program.</title>
        <authorList>
            <person name="Tran T."/>
            <person name="Druce J."/>
        </authorList>
    </citation>
    <scope>NUCLEOTIDE SEQUENCE</scope>
    <source>
        <strain evidence="1">UCB-OBI-ISO-001</strain>
        <tissue evidence="1">Gonad</tissue>
    </source>
</reference>
<evidence type="ECO:0000313" key="1">
    <source>
        <dbReference type="EMBL" id="KOF99090.1"/>
    </source>
</evidence>
<dbReference type="EMBL" id="KQ416027">
    <property type="protein sequence ID" value="KOF99090.1"/>
    <property type="molecule type" value="Genomic_DNA"/>
</dbReference>
<accession>A0A0L8IDJ2</accession>
<gene>
    <name evidence="1" type="ORF">OCBIM_22020431mg</name>
</gene>
<dbReference type="AlphaFoldDB" id="A0A0L8IDJ2"/>
<organism evidence="1">
    <name type="scientific">Octopus bimaculoides</name>
    <name type="common">California two-spotted octopus</name>
    <dbReference type="NCBI Taxonomy" id="37653"/>
    <lineage>
        <taxon>Eukaryota</taxon>
        <taxon>Metazoa</taxon>
        <taxon>Spiralia</taxon>
        <taxon>Lophotrochozoa</taxon>
        <taxon>Mollusca</taxon>
        <taxon>Cephalopoda</taxon>
        <taxon>Coleoidea</taxon>
        <taxon>Octopodiformes</taxon>
        <taxon>Octopoda</taxon>
        <taxon>Incirrata</taxon>
        <taxon>Octopodidae</taxon>
        <taxon>Octopus</taxon>
    </lineage>
</organism>
<protein>
    <submittedName>
        <fullName evidence="1">Uncharacterized protein</fullName>
    </submittedName>
</protein>
<name>A0A0L8IDJ2_OCTBM</name>
<proteinExistence type="predicted"/>
<sequence>MDKTGFINECIVLSSYLDRYCYYKTLTLFLATTALHSIAYNHRRLHTENVFIDYCNFVLY</sequence>